<dbReference type="InterPro" id="IPR007941">
    <property type="entry name" value="DUF726"/>
</dbReference>
<evidence type="ECO:0000313" key="8">
    <source>
        <dbReference type="WBParaSite" id="HPLM_0001652901-mRNA-1"/>
    </source>
</evidence>
<dbReference type="PANTHER" id="PTHR17920:SF3">
    <property type="entry name" value="TRANSMEMBRANE AND COILED-COIL DOMAIN-CONTAINING PROTEIN 4"/>
    <property type="match status" value="1"/>
</dbReference>
<evidence type="ECO:0000256" key="3">
    <source>
        <dbReference type="ARBA" id="ARBA00022989"/>
    </source>
</evidence>
<keyword evidence="2" id="KW-0812">Transmembrane</keyword>
<accession>A0A0N4WXI2</accession>
<reference evidence="8" key="1">
    <citation type="submission" date="2017-02" db="UniProtKB">
        <authorList>
            <consortium name="WormBaseParasite"/>
        </authorList>
    </citation>
    <scope>IDENTIFICATION</scope>
</reference>
<comment type="subcellular location">
    <subcellularLocation>
        <location evidence="1">Membrane</location>
        <topology evidence="1">Multi-pass membrane protein</topology>
    </subcellularLocation>
</comment>
<keyword evidence="7" id="KW-1185">Reference proteome</keyword>
<dbReference type="WBParaSite" id="HPLM_0001652901-mRNA-1">
    <property type="protein sequence ID" value="HPLM_0001652901-mRNA-1"/>
    <property type="gene ID" value="HPLM_0001652901"/>
</dbReference>
<feature type="region of interest" description="Disordered" evidence="5">
    <location>
        <begin position="94"/>
        <end position="121"/>
    </location>
</feature>
<dbReference type="EMBL" id="UZAF01019461">
    <property type="protein sequence ID" value="VDO60386.1"/>
    <property type="molecule type" value="Genomic_DNA"/>
</dbReference>
<evidence type="ECO:0000256" key="5">
    <source>
        <dbReference type="SAM" id="MobiDB-lite"/>
    </source>
</evidence>
<evidence type="ECO:0000313" key="6">
    <source>
        <dbReference type="EMBL" id="VDO60386.1"/>
    </source>
</evidence>
<dbReference type="OrthoDB" id="277931at2759"/>
<keyword evidence="3" id="KW-1133">Transmembrane helix</keyword>
<dbReference type="Pfam" id="PF05277">
    <property type="entry name" value="DUF726"/>
    <property type="match status" value="1"/>
</dbReference>
<name>A0A0N4WXI2_HAEPC</name>
<protein>
    <submittedName>
        <fullName evidence="6 8">Uncharacterized protein</fullName>
    </submittedName>
</protein>
<proteinExistence type="predicted"/>
<sequence length="133" mass="14847">MIRVGEHLAEFPLGRSHGKRPISLTALSLEARVIYHRSLARGKRSDSAGIVEDVILLEAPVSASSQQWKQLCTVLGRRVINALNQAQEVDMKKNVSSQLGRRKRRGEFLRTSGNSEEGKEYAATRPTLMSLMF</sequence>
<dbReference type="GO" id="GO:0016020">
    <property type="term" value="C:membrane"/>
    <property type="evidence" value="ECO:0007669"/>
    <property type="project" value="UniProtKB-SubCell"/>
</dbReference>
<dbReference type="PANTHER" id="PTHR17920">
    <property type="entry name" value="TRANSMEMBRANE AND COILED-COIL DOMAIN-CONTAINING PROTEIN 4 TMCO4"/>
    <property type="match status" value="1"/>
</dbReference>
<organism evidence="8">
    <name type="scientific">Haemonchus placei</name>
    <name type="common">Barber's pole worm</name>
    <dbReference type="NCBI Taxonomy" id="6290"/>
    <lineage>
        <taxon>Eukaryota</taxon>
        <taxon>Metazoa</taxon>
        <taxon>Ecdysozoa</taxon>
        <taxon>Nematoda</taxon>
        <taxon>Chromadorea</taxon>
        <taxon>Rhabditida</taxon>
        <taxon>Rhabditina</taxon>
        <taxon>Rhabditomorpha</taxon>
        <taxon>Strongyloidea</taxon>
        <taxon>Trichostrongylidae</taxon>
        <taxon>Haemonchus</taxon>
    </lineage>
</organism>
<dbReference type="STRING" id="6290.A0A0N4WXI2"/>
<dbReference type="Proteomes" id="UP000268014">
    <property type="component" value="Unassembled WGS sequence"/>
</dbReference>
<gene>
    <name evidence="6" type="ORF">HPLM_LOCUS16521</name>
</gene>
<keyword evidence="4" id="KW-0472">Membrane</keyword>
<reference evidence="6 7" key="2">
    <citation type="submission" date="2018-11" db="EMBL/GenBank/DDBJ databases">
        <authorList>
            <consortium name="Pathogen Informatics"/>
        </authorList>
    </citation>
    <scope>NUCLEOTIDE SEQUENCE [LARGE SCALE GENOMIC DNA]</scope>
    <source>
        <strain evidence="6 7">MHpl1</strain>
    </source>
</reference>
<evidence type="ECO:0000256" key="1">
    <source>
        <dbReference type="ARBA" id="ARBA00004141"/>
    </source>
</evidence>
<evidence type="ECO:0000313" key="7">
    <source>
        <dbReference type="Proteomes" id="UP000268014"/>
    </source>
</evidence>
<dbReference type="AlphaFoldDB" id="A0A0N4WXI2"/>
<evidence type="ECO:0000256" key="2">
    <source>
        <dbReference type="ARBA" id="ARBA00022692"/>
    </source>
</evidence>
<evidence type="ECO:0000256" key="4">
    <source>
        <dbReference type="ARBA" id="ARBA00023136"/>
    </source>
</evidence>